<feature type="transmembrane region" description="Helical" evidence="1">
    <location>
        <begin position="167"/>
        <end position="188"/>
    </location>
</feature>
<protein>
    <recommendedName>
        <fullName evidence="4">H+/gluconate symporter</fullName>
    </recommendedName>
</protein>
<proteinExistence type="predicted"/>
<feature type="transmembrane region" description="Helical" evidence="1">
    <location>
        <begin position="12"/>
        <end position="29"/>
    </location>
</feature>
<feature type="transmembrane region" description="Helical" evidence="1">
    <location>
        <begin position="68"/>
        <end position="85"/>
    </location>
</feature>
<evidence type="ECO:0000256" key="1">
    <source>
        <dbReference type="SAM" id="Phobius"/>
    </source>
</evidence>
<feature type="transmembrane region" description="Helical" evidence="1">
    <location>
        <begin position="413"/>
        <end position="436"/>
    </location>
</feature>
<keyword evidence="1" id="KW-0812">Transmembrane</keyword>
<evidence type="ECO:0000313" key="3">
    <source>
        <dbReference type="Proteomes" id="UP000189796"/>
    </source>
</evidence>
<evidence type="ECO:0008006" key="4">
    <source>
        <dbReference type="Google" id="ProtNLM"/>
    </source>
</evidence>
<feature type="transmembrane region" description="Helical" evidence="1">
    <location>
        <begin position="497"/>
        <end position="516"/>
    </location>
</feature>
<feature type="transmembrane region" description="Helical" evidence="1">
    <location>
        <begin position="285"/>
        <end position="307"/>
    </location>
</feature>
<dbReference type="EMBL" id="LT670817">
    <property type="protein sequence ID" value="SHI09160.1"/>
    <property type="molecule type" value="Genomic_DNA"/>
</dbReference>
<keyword evidence="1" id="KW-1133">Transmembrane helix</keyword>
<dbReference type="RefSeq" id="WP_079606157.1">
    <property type="nucleotide sequence ID" value="NZ_LT670817.1"/>
</dbReference>
<reference evidence="2 3" key="1">
    <citation type="submission" date="2016-11" db="EMBL/GenBank/DDBJ databases">
        <authorList>
            <person name="Jaros S."/>
            <person name="Januszkiewicz K."/>
            <person name="Wedrychowicz H."/>
        </authorList>
    </citation>
    <scope>NUCLEOTIDE SEQUENCE [LARGE SCALE GENOMIC DNA]</scope>
    <source>
        <strain evidence="2 3">GAS138</strain>
    </source>
</reference>
<feature type="transmembrane region" description="Helical" evidence="1">
    <location>
        <begin position="194"/>
        <end position="212"/>
    </location>
</feature>
<feature type="transmembrane region" description="Helical" evidence="1">
    <location>
        <begin position="319"/>
        <end position="338"/>
    </location>
</feature>
<name>A0A1M5YAP7_9BRAD</name>
<dbReference type="OrthoDB" id="8641791at2"/>
<feature type="transmembrane region" description="Helical" evidence="1">
    <location>
        <begin position="131"/>
        <end position="155"/>
    </location>
</feature>
<sequence>MGQQVTITAAHWVYLAGVMAVVLTMVLRANVVVPSIVATFAVALVWTHSPVSALGSIFNASFVAAKELFNIFLVIALITSLLNALKSLRSDVLMVQPFRAVMTNGHIAFFVLSAVTYVISLFFWPTPAVPLVSAVLLPAAIVAGLPPLASAMAIAIAGQGMALSSDYVIGVAPGISAKAAGAAVSAAAVADRALSLSLITGGVALVIAYFSIRKLIQPASELLLVRWQKQSSTGELDRMEAVGTFDKAEIARSTGGSYEEPLAVDAAIRTERPLSDKRRAGWSKLFAILTPLGFAAVIAVMVLPKLGVRGLPELKGGDAAALVGGMGAALMILATLAAEGARKSLDVCADHITDGFVFAFKAMGSVLPIAGFFFMGAGGDLAAGVLNVPVGEAPPLLFNLIQTAEAWIPHNHVLVAFGVLVVGMITGVDGSGFAGLPLTGSLAGALGPTVGLDVTTLCAVGQMGAVWTGGGTLIAWSSLIAVAGFARVSVLDTVRALLLPVLTGLFVSTICAVLFWS</sequence>
<feature type="transmembrane region" description="Helical" evidence="1">
    <location>
        <begin position="36"/>
        <end position="62"/>
    </location>
</feature>
<organism evidence="2 3">
    <name type="scientific">Bradyrhizobium erythrophlei</name>
    <dbReference type="NCBI Taxonomy" id="1437360"/>
    <lineage>
        <taxon>Bacteria</taxon>
        <taxon>Pseudomonadati</taxon>
        <taxon>Pseudomonadota</taxon>
        <taxon>Alphaproteobacteria</taxon>
        <taxon>Hyphomicrobiales</taxon>
        <taxon>Nitrobacteraceae</taxon>
        <taxon>Bradyrhizobium</taxon>
    </lineage>
</organism>
<keyword evidence="1" id="KW-0472">Membrane</keyword>
<gene>
    <name evidence="2" type="ORF">SAMN05443248_8099</name>
</gene>
<feature type="transmembrane region" description="Helical" evidence="1">
    <location>
        <begin position="358"/>
        <end position="375"/>
    </location>
</feature>
<feature type="transmembrane region" description="Helical" evidence="1">
    <location>
        <begin position="465"/>
        <end position="485"/>
    </location>
</feature>
<feature type="transmembrane region" description="Helical" evidence="1">
    <location>
        <begin position="106"/>
        <end position="125"/>
    </location>
</feature>
<dbReference type="AlphaFoldDB" id="A0A1M5YAP7"/>
<accession>A0A1M5YAP7</accession>
<evidence type="ECO:0000313" key="2">
    <source>
        <dbReference type="EMBL" id="SHI09160.1"/>
    </source>
</evidence>
<dbReference type="Proteomes" id="UP000189796">
    <property type="component" value="Chromosome I"/>
</dbReference>